<name>A0A5N6L9G5_9ASTR</name>
<sequence>MDIISNKSSNRLDTCLHLTAYILNPYFFYNNLEVRDDLNANDVVVDFVGVLYSKDYEKQKEILSVELSIYKRKQGKFDHPITLKGCEVNDDAFDPEDEERVEEVEVDEEDEYESDGVEIIEQYGQDDDEF</sequence>
<evidence type="ECO:0000313" key="3">
    <source>
        <dbReference type="Proteomes" id="UP000326396"/>
    </source>
</evidence>
<dbReference type="EMBL" id="SZYD01002344">
    <property type="protein sequence ID" value="KAC9664008.1"/>
    <property type="molecule type" value="Genomic_DNA"/>
</dbReference>
<dbReference type="OrthoDB" id="2012664at2759"/>
<comment type="caution">
    <text evidence="2">The sequence shown here is derived from an EMBL/GenBank/DDBJ whole genome shotgun (WGS) entry which is preliminary data.</text>
</comment>
<dbReference type="AlphaFoldDB" id="A0A5N6L9G5"/>
<reference evidence="2 3" key="1">
    <citation type="submission" date="2019-05" db="EMBL/GenBank/DDBJ databases">
        <title>Mikania micrantha, genome provides insights into the molecular mechanism of rapid growth.</title>
        <authorList>
            <person name="Liu B."/>
        </authorList>
    </citation>
    <scope>NUCLEOTIDE SEQUENCE [LARGE SCALE GENOMIC DNA]</scope>
    <source>
        <strain evidence="2">NLD-2019</strain>
        <tissue evidence="2">Leaf</tissue>
    </source>
</reference>
<dbReference type="Proteomes" id="UP000326396">
    <property type="component" value="Unassembled WGS sequence"/>
</dbReference>
<proteinExistence type="predicted"/>
<accession>A0A5N6L9G5</accession>
<evidence type="ECO:0000313" key="2">
    <source>
        <dbReference type="EMBL" id="KAC9664008.1"/>
    </source>
</evidence>
<protein>
    <submittedName>
        <fullName evidence="2">Uncharacterized protein</fullName>
    </submittedName>
</protein>
<organism evidence="2 3">
    <name type="scientific">Mikania micrantha</name>
    <name type="common">bitter vine</name>
    <dbReference type="NCBI Taxonomy" id="192012"/>
    <lineage>
        <taxon>Eukaryota</taxon>
        <taxon>Viridiplantae</taxon>
        <taxon>Streptophyta</taxon>
        <taxon>Embryophyta</taxon>
        <taxon>Tracheophyta</taxon>
        <taxon>Spermatophyta</taxon>
        <taxon>Magnoliopsida</taxon>
        <taxon>eudicotyledons</taxon>
        <taxon>Gunneridae</taxon>
        <taxon>Pentapetalae</taxon>
        <taxon>asterids</taxon>
        <taxon>campanulids</taxon>
        <taxon>Asterales</taxon>
        <taxon>Asteraceae</taxon>
        <taxon>Asteroideae</taxon>
        <taxon>Heliantheae alliance</taxon>
        <taxon>Eupatorieae</taxon>
        <taxon>Mikania</taxon>
    </lineage>
</organism>
<evidence type="ECO:0000256" key="1">
    <source>
        <dbReference type="SAM" id="MobiDB-lite"/>
    </source>
</evidence>
<gene>
    <name evidence="2" type="ORF">E3N88_45432</name>
</gene>
<keyword evidence="3" id="KW-1185">Reference proteome</keyword>
<feature type="region of interest" description="Disordered" evidence="1">
    <location>
        <begin position="88"/>
        <end position="130"/>
    </location>
</feature>